<gene>
    <name evidence="1" type="ORF">BCF33_2043</name>
</gene>
<dbReference type="RefSeq" id="WP_106160790.1">
    <property type="nucleotide sequence ID" value="NZ_PVTT01000002.1"/>
</dbReference>
<dbReference type="EMBL" id="PVTT01000002">
    <property type="protein sequence ID" value="PRY93177.1"/>
    <property type="molecule type" value="Genomic_DNA"/>
</dbReference>
<dbReference type="AlphaFoldDB" id="A0A2T0X2P3"/>
<dbReference type="Pfam" id="PF11015">
    <property type="entry name" value="DUF2853"/>
    <property type="match status" value="1"/>
</dbReference>
<dbReference type="Proteomes" id="UP000238801">
    <property type="component" value="Unassembled WGS sequence"/>
</dbReference>
<protein>
    <submittedName>
        <fullName evidence="1">Uncharacterized protein DUF2853</fullName>
    </submittedName>
</protein>
<accession>A0A2T0X2P3</accession>
<name>A0A2T0X2P3_9RHOB</name>
<dbReference type="Gene3D" id="1.10.238.120">
    <property type="entry name" value="Jann4075-like"/>
    <property type="match status" value="1"/>
</dbReference>
<evidence type="ECO:0000313" key="2">
    <source>
        <dbReference type="Proteomes" id="UP000238801"/>
    </source>
</evidence>
<evidence type="ECO:0000313" key="1">
    <source>
        <dbReference type="EMBL" id="PRY93177.1"/>
    </source>
</evidence>
<dbReference type="InterPro" id="IPR021274">
    <property type="entry name" value="DUF2853"/>
</dbReference>
<keyword evidence="2" id="KW-1185">Reference proteome</keyword>
<organism evidence="1 2">
    <name type="scientific">Hasllibacter halocynthiae</name>
    <dbReference type="NCBI Taxonomy" id="595589"/>
    <lineage>
        <taxon>Bacteria</taxon>
        <taxon>Pseudomonadati</taxon>
        <taxon>Pseudomonadota</taxon>
        <taxon>Alphaproteobacteria</taxon>
        <taxon>Rhodobacterales</taxon>
        <taxon>Roseobacteraceae</taxon>
        <taxon>Hasllibacter</taxon>
    </lineage>
</organism>
<sequence length="113" mass="12988">MSKREEHVEKYARDLREKVGIEPDLDLLREVTIACGPSIYRRDSETVSTSDTGELDAVRDDFLIGKLGLPDDEHLMGGIQQAIRTYGRDNRSKYRPVLYYLLVKHFGKEGAFR</sequence>
<dbReference type="OrthoDB" id="9812542at2"/>
<proteinExistence type="predicted"/>
<comment type="caution">
    <text evidence="1">The sequence shown here is derived from an EMBL/GenBank/DDBJ whole genome shotgun (WGS) entry which is preliminary data.</text>
</comment>
<dbReference type="SUPFAM" id="SSF158587">
    <property type="entry name" value="Jann4075-like"/>
    <property type="match status" value="1"/>
</dbReference>
<reference evidence="1 2" key="1">
    <citation type="submission" date="2018-03" db="EMBL/GenBank/DDBJ databases">
        <title>Genomic Encyclopedia of Archaeal and Bacterial Type Strains, Phase II (KMG-II): from individual species to whole genera.</title>
        <authorList>
            <person name="Goeker M."/>
        </authorList>
    </citation>
    <scope>NUCLEOTIDE SEQUENCE [LARGE SCALE GENOMIC DNA]</scope>
    <source>
        <strain evidence="1 2">DSM 29318</strain>
    </source>
</reference>
<dbReference type="InterPro" id="IPR023154">
    <property type="entry name" value="Jann4075-like_sf"/>
</dbReference>